<accession>A0A6L2JZA6</accession>
<dbReference type="AlphaFoldDB" id="A0A6L2JZA6"/>
<proteinExistence type="predicted"/>
<reference evidence="1" key="1">
    <citation type="journal article" date="2019" name="Sci. Rep.">
        <title>Draft genome of Tanacetum cinerariifolium, the natural source of mosquito coil.</title>
        <authorList>
            <person name="Yamashiro T."/>
            <person name="Shiraishi A."/>
            <person name="Satake H."/>
            <person name="Nakayama K."/>
        </authorList>
    </citation>
    <scope>NUCLEOTIDE SEQUENCE</scope>
</reference>
<sequence length="244" mass="28019">MYDSWKSIMELYTMNRQHGRMILKFVENDPLIWPTIDENGITRLRKYSELTHAEGIPVDCDDGRVTLQPVQGRQISFAIGTSKTYTAVASGINSRKQRTVICYNFRGIGLMSKQYTKPKRKWDDSWFKDKVLLVQAQANGQILHEEELAFLADLGLVEEVVYNSNSSTQQDALILSVIEQLKTQVINYTKINLDNKSVNDTLTAELERYEEKVKVLKEGKNVELKSQDNILDSCKHSVEIDRLK</sequence>
<organism evidence="1">
    <name type="scientific">Tanacetum cinerariifolium</name>
    <name type="common">Dalmatian daisy</name>
    <name type="synonym">Chrysanthemum cinerariifolium</name>
    <dbReference type="NCBI Taxonomy" id="118510"/>
    <lineage>
        <taxon>Eukaryota</taxon>
        <taxon>Viridiplantae</taxon>
        <taxon>Streptophyta</taxon>
        <taxon>Embryophyta</taxon>
        <taxon>Tracheophyta</taxon>
        <taxon>Spermatophyta</taxon>
        <taxon>Magnoliopsida</taxon>
        <taxon>eudicotyledons</taxon>
        <taxon>Gunneridae</taxon>
        <taxon>Pentapetalae</taxon>
        <taxon>asterids</taxon>
        <taxon>campanulids</taxon>
        <taxon>Asterales</taxon>
        <taxon>Asteraceae</taxon>
        <taxon>Asteroideae</taxon>
        <taxon>Anthemideae</taxon>
        <taxon>Anthemidinae</taxon>
        <taxon>Tanacetum</taxon>
    </lineage>
</organism>
<dbReference type="EMBL" id="BKCJ010001497">
    <property type="protein sequence ID" value="GEU41892.1"/>
    <property type="molecule type" value="Genomic_DNA"/>
</dbReference>
<evidence type="ECO:0000313" key="1">
    <source>
        <dbReference type="EMBL" id="GEU41892.1"/>
    </source>
</evidence>
<gene>
    <name evidence="1" type="ORF">Tci_013870</name>
</gene>
<protein>
    <submittedName>
        <fullName evidence="1">Uncharacterized protein</fullName>
    </submittedName>
</protein>
<comment type="caution">
    <text evidence="1">The sequence shown here is derived from an EMBL/GenBank/DDBJ whole genome shotgun (WGS) entry which is preliminary data.</text>
</comment>
<name>A0A6L2JZA6_TANCI</name>